<comment type="similarity">
    <text evidence="5">Belongs to the alanine racemase family.</text>
</comment>
<dbReference type="EC" id="5.1.1.1" evidence="5"/>
<evidence type="ECO:0000256" key="3">
    <source>
        <dbReference type="ARBA" id="ARBA00022898"/>
    </source>
</evidence>
<dbReference type="InterPro" id="IPR020622">
    <property type="entry name" value="Ala_racemase_pyridoxalP-BS"/>
</dbReference>
<dbReference type="PANTHER" id="PTHR30511">
    <property type="entry name" value="ALANINE RACEMASE"/>
    <property type="match status" value="1"/>
</dbReference>
<reference evidence="9 10" key="1">
    <citation type="journal article" date="2016" name="PLoS ONE">
        <title>The Identification of Novel Diagnostic Marker Genes for the Detection of Beer Spoiling Pediococcus damnosus Strains Using the BlAst Diagnostic Gene findEr.</title>
        <authorList>
            <person name="Behr J."/>
            <person name="Geissler A.J."/>
            <person name="Schmid J."/>
            <person name="Zehe A."/>
            <person name="Vogel R.F."/>
        </authorList>
    </citation>
    <scope>NUCLEOTIDE SEQUENCE [LARGE SCALE GENOMIC DNA]</scope>
    <source>
        <strain evidence="9 10">TMW 2.1533</strain>
    </source>
</reference>
<comment type="catalytic activity">
    <reaction evidence="1 5">
        <text>L-alanine = D-alanine</text>
        <dbReference type="Rhea" id="RHEA:20249"/>
        <dbReference type="ChEBI" id="CHEBI:57416"/>
        <dbReference type="ChEBI" id="CHEBI:57972"/>
        <dbReference type="EC" id="5.1.1.1"/>
    </reaction>
</comment>
<comment type="cofactor">
    <cofactor evidence="2 5 6">
        <name>pyridoxal 5'-phosphate</name>
        <dbReference type="ChEBI" id="CHEBI:597326"/>
    </cofactor>
</comment>
<dbReference type="Proteomes" id="UP000076405">
    <property type="component" value="Chromosome"/>
</dbReference>
<feature type="domain" description="Alanine racemase C-terminal" evidence="8">
    <location>
        <begin position="245"/>
        <end position="370"/>
    </location>
</feature>
<feature type="active site" description="Proton acceptor; specific for L-alanine" evidence="5">
    <location>
        <position position="266"/>
    </location>
</feature>
<dbReference type="PANTHER" id="PTHR30511:SF0">
    <property type="entry name" value="ALANINE RACEMASE, CATABOLIC-RELATED"/>
    <property type="match status" value="1"/>
</dbReference>
<dbReference type="GO" id="GO:0008784">
    <property type="term" value="F:alanine racemase activity"/>
    <property type="evidence" value="ECO:0007669"/>
    <property type="project" value="UniProtKB-UniRule"/>
</dbReference>
<evidence type="ECO:0000256" key="4">
    <source>
        <dbReference type="ARBA" id="ARBA00023235"/>
    </source>
</evidence>
<dbReference type="SUPFAM" id="SSF50621">
    <property type="entry name" value="Alanine racemase C-terminal domain-like"/>
    <property type="match status" value="1"/>
</dbReference>
<accession>A0AAC9B1S6</accession>
<name>A0AAC9B1S6_9LACO</name>
<dbReference type="Pfam" id="PF00842">
    <property type="entry name" value="Ala_racemase_C"/>
    <property type="match status" value="1"/>
</dbReference>
<dbReference type="Gene3D" id="3.20.20.10">
    <property type="entry name" value="Alanine racemase"/>
    <property type="match status" value="1"/>
</dbReference>
<feature type="binding site" evidence="5 7">
    <location>
        <position position="137"/>
    </location>
    <ligand>
        <name>substrate</name>
    </ligand>
</feature>
<evidence type="ECO:0000313" key="9">
    <source>
        <dbReference type="EMBL" id="AMV62696.1"/>
    </source>
</evidence>
<dbReference type="HAMAP" id="MF_01201">
    <property type="entry name" value="Ala_racemase"/>
    <property type="match status" value="1"/>
</dbReference>
<evidence type="ECO:0000259" key="8">
    <source>
        <dbReference type="SMART" id="SM01005"/>
    </source>
</evidence>
<feature type="active site" description="Proton acceptor; specific for D-alanine" evidence="5">
    <location>
        <position position="40"/>
    </location>
</feature>
<protein>
    <recommendedName>
        <fullName evidence="5">Alanine racemase</fullName>
        <ecNumber evidence="5">5.1.1.1</ecNumber>
    </recommendedName>
</protein>
<dbReference type="FunFam" id="3.20.20.10:FF:000002">
    <property type="entry name" value="Alanine racemase"/>
    <property type="match status" value="1"/>
</dbReference>
<evidence type="ECO:0000256" key="7">
    <source>
        <dbReference type="PIRSR" id="PIRSR600821-52"/>
    </source>
</evidence>
<dbReference type="SMART" id="SM01005">
    <property type="entry name" value="Ala_racemase_C"/>
    <property type="match status" value="1"/>
</dbReference>
<dbReference type="RefSeq" id="WP_062904478.1">
    <property type="nucleotide sequence ID" value="NZ_CP012275.1"/>
</dbReference>
<comment type="pathway">
    <text evidence="5">Amino-acid biosynthesis; D-alanine biosynthesis; D-alanine from L-alanine: step 1/1.</text>
</comment>
<dbReference type="GO" id="GO:0009252">
    <property type="term" value="P:peptidoglycan biosynthetic process"/>
    <property type="evidence" value="ECO:0007669"/>
    <property type="project" value="TreeGrafter"/>
</dbReference>
<dbReference type="Gene3D" id="2.40.37.10">
    <property type="entry name" value="Lyase, Ornithine Decarboxylase, Chain A, domain 1"/>
    <property type="match status" value="1"/>
</dbReference>
<dbReference type="InterPro" id="IPR011079">
    <property type="entry name" value="Ala_racemase_C"/>
</dbReference>
<sequence>MNAGTHRPTIIEVDAQAIRENIHQELARMDRKSDLFAVVKADGYGHGLVQVAKFVSEAGATGFCVAILDEALELRTAGFTQPILILGIVEPKYAQLLAEQKISVAVGSCDWLKKAAPFVHGDEPVRVHLALDTGMGRIGFQDQDELKTALDYLQTHSDQFLFEGIFTHFATADETDDQYFKLQLSRFNAFMDVLPQRPRYVHVANSATSLWHKVCEGNMIRFGIALYGMNPSGKALSTPYKLKPAMAVTSELVFTKLLKKGRSVGYGATYTAQQDEWIGTLPIGYADGYPRCLQGFHVLVDGQSCEIVGRICMDQLMIRLPHDYTVGTKVVLVGKSGEQEIKMEDVAEAAHTISYEIACGFAPRIPRIPRIYLHEEKS</sequence>
<dbReference type="SUPFAM" id="SSF51419">
    <property type="entry name" value="PLP-binding barrel"/>
    <property type="match status" value="1"/>
</dbReference>
<dbReference type="InterPro" id="IPR029066">
    <property type="entry name" value="PLP-binding_barrel"/>
</dbReference>
<organism evidence="9 10">
    <name type="scientific">Pediococcus damnosus</name>
    <dbReference type="NCBI Taxonomy" id="51663"/>
    <lineage>
        <taxon>Bacteria</taxon>
        <taxon>Bacillati</taxon>
        <taxon>Bacillota</taxon>
        <taxon>Bacilli</taxon>
        <taxon>Lactobacillales</taxon>
        <taxon>Lactobacillaceae</taxon>
        <taxon>Pediococcus</taxon>
    </lineage>
</organism>
<gene>
    <name evidence="9" type="ORF">ADU70_1204</name>
</gene>
<dbReference type="EMBL" id="CP012275">
    <property type="protein sequence ID" value="AMV62696.1"/>
    <property type="molecule type" value="Genomic_DNA"/>
</dbReference>
<dbReference type="GO" id="GO:0005829">
    <property type="term" value="C:cytosol"/>
    <property type="evidence" value="ECO:0007669"/>
    <property type="project" value="TreeGrafter"/>
</dbReference>
<feature type="binding site" evidence="5 7">
    <location>
        <position position="313"/>
    </location>
    <ligand>
        <name>substrate</name>
    </ligand>
</feature>
<evidence type="ECO:0000256" key="5">
    <source>
        <dbReference type="HAMAP-Rule" id="MF_01201"/>
    </source>
</evidence>
<dbReference type="PRINTS" id="PR00992">
    <property type="entry name" value="ALARACEMASE"/>
</dbReference>
<keyword evidence="4 5" id="KW-0413">Isomerase</keyword>
<feature type="modified residue" description="N6-(pyridoxal phosphate)lysine" evidence="5 6">
    <location>
        <position position="40"/>
    </location>
</feature>
<dbReference type="AlphaFoldDB" id="A0AAC9B1S6"/>
<dbReference type="CDD" id="cd00430">
    <property type="entry name" value="PLPDE_III_AR"/>
    <property type="match status" value="1"/>
</dbReference>
<evidence type="ECO:0000256" key="6">
    <source>
        <dbReference type="PIRSR" id="PIRSR600821-50"/>
    </source>
</evidence>
<evidence type="ECO:0000256" key="1">
    <source>
        <dbReference type="ARBA" id="ARBA00000316"/>
    </source>
</evidence>
<evidence type="ECO:0000256" key="2">
    <source>
        <dbReference type="ARBA" id="ARBA00001933"/>
    </source>
</evidence>
<dbReference type="FunFam" id="2.40.37.10:FF:000006">
    <property type="entry name" value="Alanine racemase"/>
    <property type="match status" value="1"/>
</dbReference>
<dbReference type="GO" id="GO:0030632">
    <property type="term" value="P:D-alanine biosynthetic process"/>
    <property type="evidence" value="ECO:0007669"/>
    <property type="project" value="UniProtKB-UniRule"/>
</dbReference>
<comment type="function">
    <text evidence="5">Catalyzes the interconversion of L-alanine and D-alanine. May also act on other amino acids.</text>
</comment>
<dbReference type="GO" id="GO:0030170">
    <property type="term" value="F:pyridoxal phosphate binding"/>
    <property type="evidence" value="ECO:0007669"/>
    <property type="project" value="UniProtKB-UniRule"/>
</dbReference>
<dbReference type="PROSITE" id="PS00395">
    <property type="entry name" value="ALANINE_RACEMASE"/>
    <property type="match status" value="1"/>
</dbReference>
<proteinExistence type="inferred from homology"/>
<dbReference type="InterPro" id="IPR009006">
    <property type="entry name" value="Ala_racemase/Decarboxylase_C"/>
</dbReference>
<evidence type="ECO:0000313" key="10">
    <source>
        <dbReference type="Proteomes" id="UP000076405"/>
    </source>
</evidence>
<dbReference type="Pfam" id="PF01168">
    <property type="entry name" value="Ala_racemase_N"/>
    <property type="match status" value="1"/>
</dbReference>
<keyword evidence="3 5" id="KW-0663">Pyridoxal phosphate</keyword>
<dbReference type="InterPro" id="IPR001608">
    <property type="entry name" value="Ala_racemase_N"/>
</dbReference>
<dbReference type="NCBIfam" id="TIGR00492">
    <property type="entry name" value="alr"/>
    <property type="match status" value="1"/>
</dbReference>
<dbReference type="InterPro" id="IPR000821">
    <property type="entry name" value="Ala_racemase"/>
</dbReference>